<keyword evidence="1" id="KW-0812">Transmembrane</keyword>
<evidence type="ECO:0000256" key="1">
    <source>
        <dbReference type="SAM" id="Phobius"/>
    </source>
</evidence>
<feature type="transmembrane region" description="Helical" evidence="1">
    <location>
        <begin position="81"/>
        <end position="101"/>
    </location>
</feature>
<dbReference type="AlphaFoldDB" id="U6GS32"/>
<evidence type="ECO:0000313" key="3">
    <source>
        <dbReference type="Proteomes" id="UP000018050"/>
    </source>
</evidence>
<dbReference type="VEuPathDB" id="ToxoDB:EAH_00068160"/>
<reference evidence="2" key="2">
    <citation type="submission" date="2013-10" db="EMBL/GenBank/DDBJ databases">
        <authorList>
            <person name="Aslett M."/>
        </authorList>
    </citation>
    <scope>NUCLEOTIDE SEQUENCE</scope>
    <source>
        <strain evidence="2">Houghton</strain>
    </source>
</reference>
<dbReference type="EMBL" id="HG673050">
    <property type="protein sequence ID" value="CDI83026.1"/>
    <property type="molecule type" value="Genomic_DNA"/>
</dbReference>
<gene>
    <name evidence="2" type="ORF">EAH_00068160</name>
</gene>
<feature type="non-terminal residue" evidence="2">
    <location>
        <position position="121"/>
    </location>
</feature>
<evidence type="ECO:0000313" key="2">
    <source>
        <dbReference type="EMBL" id="CDI83026.1"/>
    </source>
</evidence>
<reference evidence="2" key="1">
    <citation type="submission" date="2013-10" db="EMBL/GenBank/DDBJ databases">
        <title>Genomic analysis of the causative agents of coccidiosis in chickens.</title>
        <authorList>
            <person name="Reid A.J."/>
            <person name="Blake D."/>
            <person name="Billington K."/>
            <person name="Browne H."/>
            <person name="Dunn M."/>
            <person name="Hung S."/>
            <person name="Kawahara F."/>
            <person name="Miranda-Saavedra D."/>
            <person name="Mourier T."/>
            <person name="Nagra H."/>
            <person name="Otto T.D."/>
            <person name="Rawlings N."/>
            <person name="Sanchez A."/>
            <person name="Sanders M."/>
            <person name="Subramaniam C."/>
            <person name="Tay Y."/>
            <person name="Dear P."/>
            <person name="Doerig C."/>
            <person name="Gruber A."/>
            <person name="Parkinson J."/>
            <person name="Shirley M."/>
            <person name="Wan K.L."/>
            <person name="Berriman M."/>
            <person name="Tomley F."/>
            <person name="Pain A."/>
        </authorList>
    </citation>
    <scope>NUCLEOTIDE SEQUENCE</scope>
    <source>
        <strain evidence="2">Houghton</strain>
    </source>
</reference>
<keyword evidence="1" id="KW-0472">Membrane</keyword>
<dbReference type="Proteomes" id="UP000018050">
    <property type="component" value="Unassembled WGS sequence"/>
</dbReference>
<organism evidence="2 3">
    <name type="scientific">Eimeria acervulina</name>
    <name type="common">Coccidian parasite</name>
    <dbReference type="NCBI Taxonomy" id="5801"/>
    <lineage>
        <taxon>Eukaryota</taxon>
        <taxon>Sar</taxon>
        <taxon>Alveolata</taxon>
        <taxon>Apicomplexa</taxon>
        <taxon>Conoidasida</taxon>
        <taxon>Coccidia</taxon>
        <taxon>Eucoccidiorida</taxon>
        <taxon>Eimeriorina</taxon>
        <taxon>Eimeriidae</taxon>
        <taxon>Eimeria</taxon>
    </lineage>
</organism>
<accession>U6GS32</accession>
<protein>
    <submittedName>
        <fullName evidence="2">Uncharacterized protein</fullName>
    </submittedName>
</protein>
<name>U6GS32_EIMAC</name>
<dbReference type="RefSeq" id="XP_013247775.1">
    <property type="nucleotide sequence ID" value="XM_013392321.1"/>
</dbReference>
<sequence>MECLVRVAWFELNSRCVIAGSPVEAVERAYALVSGLQRVDVALDGRSGAVRTFPKRQSADIEYPMSIVVGYRFMRESVTSAFLYMLLGLCVIAGSPVQGVVRAWALVSGLQRGDVALDGRT</sequence>
<keyword evidence="3" id="KW-1185">Reference proteome</keyword>
<keyword evidence="1" id="KW-1133">Transmembrane helix</keyword>
<proteinExistence type="predicted"/>
<dbReference type="GeneID" id="25274884"/>